<dbReference type="Proteomes" id="UP001056429">
    <property type="component" value="Unassembled WGS sequence"/>
</dbReference>
<proteinExistence type="predicted"/>
<reference evidence="2" key="2">
    <citation type="submission" date="2021-04" db="EMBL/GenBank/DDBJ databases">
        <authorList>
            <person name="Dong X."/>
        </authorList>
    </citation>
    <scope>NUCLEOTIDE SEQUENCE</scope>
    <source>
        <strain evidence="2">ZWT</strain>
    </source>
</reference>
<dbReference type="AlphaFoldDB" id="A0A9J6P3D4"/>
<keyword evidence="1" id="KW-0812">Transmembrane</keyword>
<keyword evidence="3" id="KW-1185">Reference proteome</keyword>
<dbReference type="InterPro" id="IPR024419">
    <property type="entry name" value="YvrJ"/>
</dbReference>
<organism evidence="2 3">
    <name type="scientific">Oceanirhabdus seepicola</name>
    <dbReference type="NCBI Taxonomy" id="2828781"/>
    <lineage>
        <taxon>Bacteria</taxon>
        <taxon>Bacillati</taxon>
        <taxon>Bacillota</taxon>
        <taxon>Clostridia</taxon>
        <taxon>Eubacteriales</taxon>
        <taxon>Clostridiaceae</taxon>
        <taxon>Oceanirhabdus</taxon>
    </lineage>
</organism>
<sequence length="53" mass="5931">MYEELVKLTSTVGFPIAVCIYLLVRFERKIEALNKSISDLTVVITTVVGNQSK</sequence>
<evidence type="ECO:0000256" key="1">
    <source>
        <dbReference type="SAM" id="Phobius"/>
    </source>
</evidence>
<keyword evidence="1" id="KW-1133">Transmembrane helix</keyword>
<evidence type="ECO:0000313" key="2">
    <source>
        <dbReference type="EMBL" id="MCM1991314.1"/>
    </source>
</evidence>
<dbReference type="Pfam" id="PF12841">
    <property type="entry name" value="YvrJ"/>
    <property type="match status" value="1"/>
</dbReference>
<dbReference type="EMBL" id="JAGSOJ010000003">
    <property type="protein sequence ID" value="MCM1991314.1"/>
    <property type="molecule type" value="Genomic_DNA"/>
</dbReference>
<gene>
    <name evidence="2" type="ORF">KDK92_16390</name>
</gene>
<protein>
    <submittedName>
        <fullName evidence="2">YvrJ family protein</fullName>
    </submittedName>
</protein>
<evidence type="ECO:0000313" key="3">
    <source>
        <dbReference type="Proteomes" id="UP001056429"/>
    </source>
</evidence>
<dbReference type="RefSeq" id="WP_250860421.1">
    <property type="nucleotide sequence ID" value="NZ_JAGSOJ010000003.1"/>
</dbReference>
<feature type="transmembrane region" description="Helical" evidence="1">
    <location>
        <begin position="6"/>
        <end position="24"/>
    </location>
</feature>
<name>A0A9J6P3D4_9CLOT</name>
<comment type="caution">
    <text evidence="2">The sequence shown here is derived from an EMBL/GenBank/DDBJ whole genome shotgun (WGS) entry which is preliminary data.</text>
</comment>
<reference evidence="2" key="1">
    <citation type="journal article" date="2021" name="mSystems">
        <title>Bacteria and Archaea Synergistically Convert Glycine Betaine to Biogenic Methane in the Formosa Cold Seep of the South China Sea.</title>
        <authorList>
            <person name="Li L."/>
            <person name="Zhang W."/>
            <person name="Zhang S."/>
            <person name="Song L."/>
            <person name="Sun Q."/>
            <person name="Zhang H."/>
            <person name="Xiang H."/>
            <person name="Dong X."/>
        </authorList>
    </citation>
    <scope>NUCLEOTIDE SEQUENCE</scope>
    <source>
        <strain evidence="2">ZWT</strain>
    </source>
</reference>
<accession>A0A9J6P3D4</accession>
<keyword evidence="1" id="KW-0472">Membrane</keyword>